<reference evidence="1 2" key="1">
    <citation type="journal article" date="2014" name="PLoS Genet.">
        <title>Phylogenetically driven sequencing of extremely halophilic archaea reveals strategies for static and dynamic osmo-response.</title>
        <authorList>
            <person name="Becker E.A."/>
            <person name="Seitzer P.M."/>
            <person name="Tritt A."/>
            <person name="Larsen D."/>
            <person name="Krusor M."/>
            <person name="Yao A.I."/>
            <person name="Wu D."/>
            <person name="Madern D."/>
            <person name="Eisen J.A."/>
            <person name="Darling A.E."/>
            <person name="Facciotti M.T."/>
        </authorList>
    </citation>
    <scope>NUCLEOTIDE SEQUENCE [LARGE SCALE GENOMIC DNA]</scope>
    <source>
        <strain evidence="1 2">DSM 13077</strain>
    </source>
</reference>
<gene>
    <name evidence="1" type="ORF">C480_10545</name>
</gene>
<proteinExistence type="predicted"/>
<protein>
    <submittedName>
        <fullName evidence="1">Uncharacterized protein</fullName>
    </submittedName>
</protein>
<dbReference type="PATRIC" id="fig|1227491.4.peg.2163"/>
<sequence length="79" mass="8726">MAMSEYARDVEVTVRMDAEEAEEIAEQINHGTGIKVCFKLSDEYPDGGKILGEGFACVPEDNEETANADTLYHEGEAKR</sequence>
<comment type="caution">
    <text evidence="1">The sequence shown here is derived from an EMBL/GenBank/DDBJ whole genome shotgun (WGS) entry which is preliminary data.</text>
</comment>
<dbReference type="Proteomes" id="UP000011591">
    <property type="component" value="Unassembled WGS sequence"/>
</dbReference>
<dbReference type="EMBL" id="AOIP01000026">
    <property type="protein sequence ID" value="ELZ05315.1"/>
    <property type="molecule type" value="Genomic_DNA"/>
</dbReference>
<evidence type="ECO:0000313" key="1">
    <source>
        <dbReference type="EMBL" id="ELZ05315.1"/>
    </source>
</evidence>
<keyword evidence="2" id="KW-1185">Reference proteome</keyword>
<accession>M0B3D7</accession>
<name>M0B3D7_9EURY</name>
<evidence type="ECO:0000313" key="2">
    <source>
        <dbReference type="Proteomes" id="UP000011591"/>
    </source>
</evidence>
<organism evidence="1 2">
    <name type="scientific">Natrialba aegyptia DSM 13077</name>
    <dbReference type="NCBI Taxonomy" id="1227491"/>
    <lineage>
        <taxon>Archaea</taxon>
        <taxon>Methanobacteriati</taxon>
        <taxon>Methanobacteriota</taxon>
        <taxon>Stenosarchaea group</taxon>
        <taxon>Halobacteria</taxon>
        <taxon>Halobacteriales</taxon>
        <taxon>Natrialbaceae</taxon>
        <taxon>Natrialba</taxon>
    </lineage>
</organism>
<dbReference type="AlphaFoldDB" id="M0B3D7"/>